<reference evidence="7 8" key="1">
    <citation type="journal article" date="2013" name="PLoS Genet.">
        <title>The genome and development-dependent transcriptomes of Pyronema confluens: a window into fungal evolution.</title>
        <authorList>
            <person name="Traeger S."/>
            <person name="Altegoer F."/>
            <person name="Freitag M."/>
            <person name="Gabaldon T."/>
            <person name="Kempken F."/>
            <person name="Kumar A."/>
            <person name="Marcet-Houben M."/>
            <person name="Poggeler S."/>
            <person name="Stajich J.E."/>
            <person name="Nowrousian M."/>
        </authorList>
    </citation>
    <scope>NUCLEOTIDE SEQUENCE [LARGE SCALE GENOMIC DNA]</scope>
    <source>
        <strain evidence="8">CBS 100304</strain>
        <tissue evidence="7">Vegetative mycelium</tissue>
    </source>
</reference>
<evidence type="ECO:0000313" key="7">
    <source>
        <dbReference type="EMBL" id="CCX34321.1"/>
    </source>
</evidence>
<dbReference type="InterPro" id="IPR004840">
    <property type="entry name" value="Amino_acid_permease_CS"/>
</dbReference>
<feature type="transmembrane region" description="Helical" evidence="6">
    <location>
        <begin position="63"/>
        <end position="88"/>
    </location>
</feature>
<proteinExistence type="predicted"/>
<name>U4LQA0_PYROM</name>
<feature type="transmembrane region" description="Helical" evidence="6">
    <location>
        <begin position="440"/>
        <end position="460"/>
    </location>
</feature>
<feature type="transmembrane region" description="Helical" evidence="6">
    <location>
        <begin position="339"/>
        <end position="359"/>
    </location>
</feature>
<feature type="transmembrane region" description="Helical" evidence="6">
    <location>
        <begin position="264"/>
        <end position="283"/>
    </location>
</feature>
<feature type="transmembrane region" description="Helical" evidence="6">
    <location>
        <begin position="227"/>
        <end position="243"/>
    </location>
</feature>
<organism evidence="7 8">
    <name type="scientific">Pyronema omphalodes (strain CBS 100304)</name>
    <name type="common">Pyronema confluens</name>
    <dbReference type="NCBI Taxonomy" id="1076935"/>
    <lineage>
        <taxon>Eukaryota</taxon>
        <taxon>Fungi</taxon>
        <taxon>Dikarya</taxon>
        <taxon>Ascomycota</taxon>
        <taxon>Pezizomycotina</taxon>
        <taxon>Pezizomycetes</taxon>
        <taxon>Pezizales</taxon>
        <taxon>Pyronemataceae</taxon>
        <taxon>Pyronema</taxon>
    </lineage>
</organism>
<dbReference type="Proteomes" id="UP000018144">
    <property type="component" value="Unassembled WGS sequence"/>
</dbReference>
<dbReference type="PANTHER" id="PTHR45649:SF14">
    <property type="entry name" value="GABA PERMEASE"/>
    <property type="match status" value="1"/>
</dbReference>
<keyword evidence="2" id="KW-0813">Transport</keyword>
<keyword evidence="4 6" id="KW-1133">Transmembrane helix</keyword>
<evidence type="ECO:0000256" key="2">
    <source>
        <dbReference type="ARBA" id="ARBA00022448"/>
    </source>
</evidence>
<evidence type="ECO:0000256" key="5">
    <source>
        <dbReference type="ARBA" id="ARBA00023136"/>
    </source>
</evidence>
<evidence type="ECO:0000256" key="4">
    <source>
        <dbReference type="ARBA" id="ARBA00022989"/>
    </source>
</evidence>
<dbReference type="AlphaFoldDB" id="U4LQA0"/>
<feature type="transmembrane region" description="Helical" evidence="6">
    <location>
        <begin position="31"/>
        <end position="51"/>
    </location>
</feature>
<dbReference type="PROSITE" id="PS00218">
    <property type="entry name" value="AMINO_ACID_PERMEASE_1"/>
    <property type="match status" value="1"/>
</dbReference>
<dbReference type="GO" id="GO:0006865">
    <property type="term" value="P:amino acid transport"/>
    <property type="evidence" value="ECO:0007669"/>
    <property type="project" value="InterPro"/>
</dbReference>
<comment type="subcellular location">
    <subcellularLocation>
        <location evidence="1">Membrane</location>
        <topology evidence="1">Multi-pass membrane protein</topology>
    </subcellularLocation>
</comment>
<dbReference type="OMA" id="YCIGIGM"/>
<evidence type="ECO:0000256" key="6">
    <source>
        <dbReference type="SAM" id="Phobius"/>
    </source>
</evidence>
<feature type="transmembrane region" description="Helical" evidence="6">
    <location>
        <begin position="153"/>
        <end position="173"/>
    </location>
</feature>
<feature type="transmembrane region" description="Helical" evidence="6">
    <location>
        <begin position="185"/>
        <end position="207"/>
    </location>
</feature>
<protein>
    <submittedName>
        <fullName evidence="7">Similar to Uncharacterized amino-acid permease C1039.01 acc. no. Q9US40</fullName>
    </submittedName>
</protein>
<dbReference type="PANTHER" id="PTHR45649">
    <property type="entry name" value="AMINO-ACID PERMEASE BAT1"/>
    <property type="match status" value="1"/>
</dbReference>
<evidence type="ECO:0000313" key="8">
    <source>
        <dbReference type="Proteomes" id="UP000018144"/>
    </source>
</evidence>
<keyword evidence="3 6" id="KW-0812">Transmembrane</keyword>
<feature type="transmembrane region" description="Helical" evidence="6">
    <location>
        <begin position="109"/>
        <end position="133"/>
    </location>
</feature>
<feature type="transmembrane region" description="Helical" evidence="6">
    <location>
        <begin position="407"/>
        <end position="428"/>
    </location>
</feature>
<keyword evidence="5 6" id="KW-0472">Membrane</keyword>
<dbReference type="Gene3D" id="1.20.1740.10">
    <property type="entry name" value="Amino acid/polyamine transporter I"/>
    <property type="match status" value="1"/>
</dbReference>
<evidence type="ECO:0000256" key="3">
    <source>
        <dbReference type="ARBA" id="ARBA00022692"/>
    </source>
</evidence>
<dbReference type="STRING" id="1076935.U4LQA0"/>
<dbReference type="PIRSF" id="PIRSF006060">
    <property type="entry name" value="AA_transporter"/>
    <property type="match status" value="1"/>
</dbReference>
<dbReference type="InterPro" id="IPR002293">
    <property type="entry name" value="AA/rel_permease1"/>
</dbReference>
<evidence type="ECO:0000256" key="1">
    <source>
        <dbReference type="ARBA" id="ARBA00004141"/>
    </source>
</evidence>
<sequence length="493" mass="53007">MSNMSDTATDDTQVIMDLGYKQELKRHHNRWSLLGYAFITLNTWTALAASLNLALPTGGPSAVLWGLIISGIGCTCLAASMAEFASAYPTAAGQYYWVALVSPPKWAPLLSWSCGWINVVGWAFIVGTGASFGGQMILNIESLMHPGFVADPWHNFLMYLAIMTMAFLMNVFANGILPHLNKAALVWSILGLFIVMIAVLSCAAPNFRDAGEVFGGVLNETEWPTGIAWSLGLLQGTLCLLGYDSPARMAEEIPNPQKNVPRTMIGCVVLGAASGFIFCLALLSSKVAAIVLLMFPLGCILVCTVMIMTSASRLIWAFARDGGLPFSGWMAKVHPTLKVPVNSIIASFVVTTVYGILYFAGTSAIPAIVSSATVAMGLANAFPIFVNMCRGRKGLPKDRAFKLSEPVALVLNTVGMLFTAFTTMLFLFPPVGPNVKASNMNYAVVPLALMVVISAVDYILNGKTRFQTPKLPGSNELVVEVYEDNSAMKENRV</sequence>
<keyword evidence="8" id="KW-1185">Reference proteome</keyword>
<dbReference type="GO" id="GO:0022857">
    <property type="term" value="F:transmembrane transporter activity"/>
    <property type="evidence" value="ECO:0007669"/>
    <property type="project" value="InterPro"/>
</dbReference>
<feature type="transmembrane region" description="Helical" evidence="6">
    <location>
        <begin position="365"/>
        <end position="386"/>
    </location>
</feature>
<dbReference type="eggNOG" id="KOG1289">
    <property type="taxonomic scope" value="Eukaryota"/>
</dbReference>
<dbReference type="Pfam" id="PF13520">
    <property type="entry name" value="AA_permease_2"/>
    <property type="match status" value="2"/>
</dbReference>
<gene>
    <name evidence="7" type="ORF">PCON_03517</name>
</gene>
<accession>U4LQA0</accession>
<feature type="transmembrane region" description="Helical" evidence="6">
    <location>
        <begin position="289"/>
        <end position="318"/>
    </location>
</feature>
<dbReference type="GO" id="GO:0016020">
    <property type="term" value="C:membrane"/>
    <property type="evidence" value="ECO:0007669"/>
    <property type="project" value="UniProtKB-SubCell"/>
</dbReference>
<dbReference type="OrthoDB" id="4476201at2759"/>
<dbReference type="EMBL" id="HF936516">
    <property type="protein sequence ID" value="CCX34321.1"/>
    <property type="molecule type" value="Genomic_DNA"/>
</dbReference>